<name>A0AA86YQQ6_PROST</name>
<dbReference type="AlphaFoldDB" id="A0AA86YQQ6"/>
<evidence type="ECO:0000313" key="2">
    <source>
        <dbReference type="Proteomes" id="UP000004506"/>
    </source>
</evidence>
<proteinExistence type="predicted"/>
<accession>A0AA86YQQ6</accession>
<evidence type="ECO:0000313" key="1">
    <source>
        <dbReference type="EMBL" id="EDU58496.1"/>
    </source>
</evidence>
<sequence length="51" mass="5633">MINLGFAVKLSQPNNKNELIILSVESIKAIPDFLARISFSIKNSPLSKFNA</sequence>
<dbReference type="Proteomes" id="UP000004506">
    <property type="component" value="Unassembled WGS sequence"/>
</dbReference>
<gene>
    <name evidence="1" type="ORF">PROSTU_01671</name>
</gene>
<dbReference type="EMBL" id="ABJD02000101">
    <property type="protein sequence ID" value="EDU58496.1"/>
    <property type="molecule type" value="Genomic_DNA"/>
</dbReference>
<comment type="caution">
    <text evidence="1">The sequence shown here is derived from an EMBL/GenBank/DDBJ whole genome shotgun (WGS) entry which is preliminary data.</text>
</comment>
<reference evidence="2" key="1">
    <citation type="submission" date="2008-04" db="EMBL/GenBank/DDBJ databases">
        <title>Draft genome sequence of Providencia stuartii (ATCC 25827).</title>
        <authorList>
            <person name="Sudarsanam P."/>
            <person name="Ley R."/>
            <person name="Guruge J."/>
            <person name="Turnbaugh P.J."/>
            <person name="Mahowald M."/>
            <person name="Liep D."/>
            <person name="Gordon J."/>
        </authorList>
    </citation>
    <scope>NUCLEOTIDE SEQUENCE [LARGE SCALE GENOMIC DNA]</scope>
    <source>
        <strain evidence="2">ATCC 25827</strain>
    </source>
</reference>
<organism evidence="1 2">
    <name type="scientific">Providencia stuartii ATCC 25827</name>
    <dbReference type="NCBI Taxonomy" id="471874"/>
    <lineage>
        <taxon>Bacteria</taxon>
        <taxon>Pseudomonadati</taxon>
        <taxon>Pseudomonadota</taxon>
        <taxon>Gammaproteobacteria</taxon>
        <taxon>Enterobacterales</taxon>
        <taxon>Morganellaceae</taxon>
        <taxon>Providencia</taxon>
    </lineage>
</organism>
<reference evidence="2" key="2">
    <citation type="submission" date="2008-04" db="EMBL/GenBank/DDBJ databases">
        <title>Draft genome sequence of Providencia stuartii(ATCC 25827).</title>
        <authorList>
            <person name="Sudarsanam P."/>
            <person name="Ley R."/>
            <person name="Guruge J."/>
            <person name="Turnbaugh P.J."/>
            <person name="Mahowald M."/>
            <person name="Liep D."/>
            <person name="Gordon J."/>
        </authorList>
    </citation>
    <scope>NUCLEOTIDE SEQUENCE [LARGE SCALE GENOMIC DNA]</scope>
    <source>
        <strain evidence="2">ATCC 25827</strain>
    </source>
</reference>
<protein>
    <submittedName>
        <fullName evidence="1">Uncharacterized protein</fullName>
    </submittedName>
</protein>
<reference evidence="1 2" key="3">
    <citation type="submission" date="2008-05" db="EMBL/GenBank/DDBJ databases">
        <authorList>
            <person name="Fulton L."/>
            <person name="Clifton S."/>
            <person name="Fulton B."/>
            <person name="Xu J."/>
            <person name="Minx P."/>
            <person name="Pepin K.H."/>
            <person name="Johnson M."/>
            <person name="Thiruvilangam P."/>
            <person name="Bhonagiri V."/>
            <person name="Nash W.E."/>
            <person name="Mardis E.R."/>
            <person name="Wilson R.K."/>
        </authorList>
    </citation>
    <scope>NUCLEOTIDE SEQUENCE [LARGE SCALE GENOMIC DNA]</scope>
    <source>
        <strain evidence="1 2">ATCC 25827</strain>
    </source>
</reference>